<proteinExistence type="predicted"/>
<dbReference type="Proteomes" id="UP000230178">
    <property type="component" value="Unassembled WGS sequence"/>
</dbReference>
<dbReference type="AlphaFoldDB" id="A0A2M7Z3I8"/>
<evidence type="ECO:0000313" key="2">
    <source>
        <dbReference type="EMBL" id="PJA83415.1"/>
    </source>
</evidence>
<feature type="non-terminal residue" evidence="2">
    <location>
        <position position="1"/>
    </location>
</feature>
<organism evidence="2 3">
    <name type="scientific">Candidatus Nealsonbacteria bacterium CG_4_9_14_3_um_filter_37_29</name>
    <dbReference type="NCBI Taxonomy" id="1974696"/>
    <lineage>
        <taxon>Bacteria</taxon>
        <taxon>Candidatus Nealsoniibacteriota</taxon>
    </lineage>
</organism>
<protein>
    <submittedName>
        <fullName evidence="2">Uncharacterized protein</fullName>
    </submittedName>
</protein>
<keyword evidence="1" id="KW-0472">Membrane</keyword>
<evidence type="ECO:0000256" key="1">
    <source>
        <dbReference type="SAM" id="Phobius"/>
    </source>
</evidence>
<evidence type="ECO:0000313" key="3">
    <source>
        <dbReference type="Proteomes" id="UP000230178"/>
    </source>
</evidence>
<dbReference type="EMBL" id="PFVS01000044">
    <property type="protein sequence ID" value="PJA83415.1"/>
    <property type="molecule type" value="Genomic_DNA"/>
</dbReference>
<comment type="caution">
    <text evidence="2">The sequence shown here is derived from an EMBL/GenBank/DDBJ whole genome shotgun (WGS) entry which is preliminary data.</text>
</comment>
<sequence length="82" mass="8781">PEIFEMPTEEAEAPVAKGGIPTTQQETQKELEKMIGEQLKGILPVAALPKLLNLIVWSILAGILIFGGSQISGLGIKLMKRG</sequence>
<keyword evidence="1" id="KW-1133">Transmembrane helix</keyword>
<gene>
    <name evidence="2" type="ORF">CO146_01210</name>
</gene>
<feature type="transmembrane region" description="Helical" evidence="1">
    <location>
        <begin position="54"/>
        <end position="76"/>
    </location>
</feature>
<reference evidence="3" key="1">
    <citation type="submission" date="2017-09" db="EMBL/GenBank/DDBJ databases">
        <title>Depth-based differentiation of microbial function through sediment-hosted aquifers and enrichment of novel symbionts in the deep terrestrial subsurface.</title>
        <authorList>
            <person name="Probst A.J."/>
            <person name="Ladd B."/>
            <person name="Jarett J.K."/>
            <person name="Geller-Mcgrath D.E."/>
            <person name="Sieber C.M.K."/>
            <person name="Emerson J.B."/>
            <person name="Anantharaman K."/>
            <person name="Thomas B.C."/>
            <person name="Malmstrom R."/>
            <person name="Stieglmeier M."/>
            <person name="Klingl A."/>
            <person name="Woyke T."/>
            <person name="Ryan C.M."/>
            <person name="Banfield J.F."/>
        </authorList>
    </citation>
    <scope>NUCLEOTIDE SEQUENCE [LARGE SCALE GENOMIC DNA]</scope>
</reference>
<name>A0A2M7Z3I8_9BACT</name>
<accession>A0A2M7Z3I8</accession>
<keyword evidence="1" id="KW-0812">Transmembrane</keyword>